<keyword evidence="8" id="KW-0472">Membrane</keyword>
<keyword evidence="6" id="KW-0406">Ion transport</keyword>
<dbReference type="RefSeq" id="WP_394824631.1">
    <property type="nucleotide sequence ID" value="NZ_CP089984.1"/>
</dbReference>
<comment type="subcellular location">
    <subcellularLocation>
        <location evidence="1">Cell outer membrane</location>
        <topology evidence="1">Multi-pass membrane protein</topology>
    </subcellularLocation>
</comment>
<sequence>MLRLRLRSAGACITAAAAALVCSMPNTASAEISSDRVEFMGYGRMGIGWTKSGQVVSGRYMNLTRRRALGGRLEEGDYLEPMMRLHLKKADKDKDTETTVDLVTSFEMYSSGGSVVSSLSNGDTDSIKIFPEQAYIQAKNVFTPGLEIWLGSRLYRKNDIHIADYYYFNNLPAQGVGAIYTRPGFGEIDVAILTKTGSSPFFRTNVGMPDGPPQQVTRQRTMFVAEYKYLFGPKTSFVQALGELHVVPRSGKQDIQTDAAVNPPDWGAVGGAKVHLDFGGDSFSDTSIRYGTRIANGAESGGSTFDTFGSTAADGTYKGAYGVELVEHFGIDIQRVVGINGYFAAHYSQGTSDLAPSATPRDANARSDYVVGVRPTIFVTDQFHMITEATFQTRKDDGKAQGMAVKLSVVPTIVPSGGRSMWTRPHIRGIYTLGIYNQAAQDQLMSQFLETVGPTKLAHFVGARTEWWF</sequence>
<gene>
    <name evidence="11" type="ORF">LZC94_45220</name>
</gene>
<evidence type="ECO:0000256" key="6">
    <source>
        <dbReference type="ARBA" id="ARBA00023065"/>
    </source>
</evidence>
<evidence type="ECO:0000256" key="9">
    <source>
        <dbReference type="ARBA" id="ARBA00023237"/>
    </source>
</evidence>
<dbReference type="InterPro" id="IPR036998">
    <property type="entry name" value="Porin_LamB_sf"/>
</dbReference>
<evidence type="ECO:0000256" key="4">
    <source>
        <dbReference type="ARBA" id="ARBA00022452"/>
    </source>
</evidence>
<feature type="chain" id="PRO_5047432195" evidence="10">
    <location>
        <begin position="31"/>
        <end position="469"/>
    </location>
</feature>
<evidence type="ECO:0000256" key="8">
    <source>
        <dbReference type="ARBA" id="ARBA00023136"/>
    </source>
</evidence>
<evidence type="ECO:0000256" key="7">
    <source>
        <dbReference type="ARBA" id="ARBA00023114"/>
    </source>
</evidence>
<dbReference type="InterPro" id="IPR003192">
    <property type="entry name" value="Porin_LamB"/>
</dbReference>
<accession>A0ABZ2LVP7</accession>
<evidence type="ECO:0000256" key="1">
    <source>
        <dbReference type="ARBA" id="ARBA00004571"/>
    </source>
</evidence>
<reference evidence="11 12" key="1">
    <citation type="submission" date="2021-12" db="EMBL/GenBank/DDBJ databases">
        <title>Discovery of the Pendulisporaceae a myxobacterial family with distinct sporulation behavior and unique specialized metabolism.</title>
        <authorList>
            <person name="Garcia R."/>
            <person name="Popoff A."/>
            <person name="Bader C.D."/>
            <person name="Loehr J."/>
            <person name="Walesch S."/>
            <person name="Walt C."/>
            <person name="Boldt J."/>
            <person name="Bunk B."/>
            <person name="Haeckl F.J.F.P.J."/>
            <person name="Gunesch A.P."/>
            <person name="Birkelbach J."/>
            <person name="Nuebel U."/>
            <person name="Pietschmann T."/>
            <person name="Bach T."/>
            <person name="Mueller R."/>
        </authorList>
    </citation>
    <scope>NUCLEOTIDE SEQUENCE [LARGE SCALE GENOMIC DNA]</scope>
    <source>
        <strain evidence="11 12">MSr11954</strain>
    </source>
</reference>
<dbReference type="Gene3D" id="2.40.170.10">
    <property type="entry name" value="Porin, LamB type"/>
    <property type="match status" value="1"/>
</dbReference>
<keyword evidence="3" id="KW-0813">Transport</keyword>
<organism evidence="11 12">
    <name type="scientific">Pendulispora albinea</name>
    <dbReference type="NCBI Taxonomy" id="2741071"/>
    <lineage>
        <taxon>Bacteria</taxon>
        <taxon>Pseudomonadati</taxon>
        <taxon>Myxococcota</taxon>
        <taxon>Myxococcia</taxon>
        <taxon>Myxococcales</taxon>
        <taxon>Sorangiineae</taxon>
        <taxon>Pendulisporaceae</taxon>
        <taxon>Pendulispora</taxon>
    </lineage>
</organism>
<keyword evidence="10" id="KW-0732">Signal</keyword>
<dbReference type="Pfam" id="PF02264">
    <property type="entry name" value="LamB"/>
    <property type="match status" value="1"/>
</dbReference>
<evidence type="ECO:0000313" key="11">
    <source>
        <dbReference type="EMBL" id="WXB15008.1"/>
    </source>
</evidence>
<protein>
    <submittedName>
        <fullName evidence="11">Carbohydrate porin</fullName>
    </submittedName>
</protein>
<dbReference type="EMBL" id="CP089984">
    <property type="protein sequence ID" value="WXB15008.1"/>
    <property type="molecule type" value="Genomic_DNA"/>
</dbReference>
<keyword evidence="4" id="KW-1134">Transmembrane beta strand</keyword>
<evidence type="ECO:0000313" key="12">
    <source>
        <dbReference type="Proteomes" id="UP001370348"/>
    </source>
</evidence>
<feature type="signal peptide" evidence="10">
    <location>
        <begin position="1"/>
        <end position="30"/>
    </location>
</feature>
<keyword evidence="9" id="KW-0998">Cell outer membrane</keyword>
<evidence type="ECO:0000256" key="10">
    <source>
        <dbReference type="SAM" id="SignalP"/>
    </source>
</evidence>
<evidence type="ECO:0000256" key="2">
    <source>
        <dbReference type="ARBA" id="ARBA00007055"/>
    </source>
</evidence>
<proteinExistence type="inferred from homology"/>
<keyword evidence="5" id="KW-0812">Transmembrane</keyword>
<comment type="similarity">
    <text evidence="2">Belongs to the porin LamB (TC 1.B.3) family.</text>
</comment>
<keyword evidence="7" id="KW-0626">Porin</keyword>
<dbReference type="SUPFAM" id="SSF56935">
    <property type="entry name" value="Porins"/>
    <property type="match status" value="1"/>
</dbReference>
<dbReference type="InterPro" id="IPR050286">
    <property type="entry name" value="G_neg_Bact_CarbUptk_Porin"/>
</dbReference>
<keyword evidence="12" id="KW-1185">Reference proteome</keyword>
<evidence type="ECO:0000256" key="3">
    <source>
        <dbReference type="ARBA" id="ARBA00022448"/>
    </source>
</evidence>
<evidence type="ECO:0000256" key="5">
    <source>
        <dbReference type="ARBA" id="ARBA00022692"/>
    </source>
</evidence>
<name>A0ABZ2LVP7_9BACT</name>
<dbReference type="PANTHER" id="PTHR38762">
    <property type="entry name" value="CRYPTIC OUTER MEMBRANE PORIN BGLH-RELATED"/>
    <property type="match status" value="1"/>
</dbReference>
<dbReference type="Proteomes" id="UP001370348">
    <property type="component" value="Chromosome"/>
</dbReference>
<dbReference type="PANTHER" id="PTHR38762:SF1">
    <property type="entry name" value="CRYPTIC OUTER MEMBRANE PORIN BGLH-RELATED"/>
    <property type="match status" value="1"/>
</dbReference>